<sequence length="611" mass="67130">MQVRPVLPKFQKERSTRMKTLILSTALLASLSAQAQGASTLPPEFADWDAFMAQQLALWKVPGASIAIVKDGQVILSRGYGLRDVAKQLPMTENTVQPIASTTKSFTVAALATLVRDGKLKWDEPVREYLPDFRLHSDYATQTVTLRDMVSHRTGLPRHDWVWFNSTLSREELIKRVRHFELSAEPRARFQYNNLMYMTAGYVGGKVAGSSWESLVREQVLSPLGMKSTNFAIAELLKAPDHGTGYALDNAQVAQPKPYVPIDAMGPTGSLNSNARDMSQYLLMLTADGKFKDKTLIQSSDLRAMTTGQMALPDPRLWPERSSPQYGMGWFVSNYRGVTLVDHGGNMPGAATALGFVPGRNIGVYTTVNIGNSALRDVILYAAMDRLLGLPPVDWSARLHGNYLKGLAAEKAAETQKLNTGKPGTQPAFALSEYAGEYEHPGYGIITVGGGSAGLELQYNGLKAALPHWHYEVFQTPQNKLSELSETRVQFVSNFEGDVDGLRIEIEPSVKPALFKRLPDKRFKDPAFLSKLVGVYAIGTNEIHIVLRPDGVLTAGGRTGAPNELIGLRGTRFEVKSRNGNTVEFLADASGRYTQLALRQNGSTTVAERRN</sequence>
<feature type="domain" description="Peptidase S12 Pab87-related C-terminal" evidence="3">
    <location>
        <begin position="422"/>
        <end position="510"/>
    </location>
</feature>
<dbReference type="InterPro" id="IPR012338">
    <property type="entry name" value="Beta-lactam/transpept-like"/>
</dbReference>
<gene>
    <name evidence="4" type="ORF">C1O66_11900</name>
</gene>
<evidence type="ECO:0000313" key="5">
    <source>
        <dbReference type="Proteomes" id="UP000235916"/>
    </source>
</evidence>
<comment type="caution">
    <text evidence="4">The sequence shown here is derived from an EMBL/GenBank/DDBJ whole genome shotgun (WGS) entry which is preliminary data.</text>
</comment>
<evidence type="ECO:0000259" key="2">
    <source>
        <dbReference type="Pfam" id="PF00144"/>
    </source>
</evidence>
<feature type="signal peptide" evidence="1">
    <location>
        <begin position="1"/>
        <end position="35"/>
    </location>
</feature>
<dbReference type="AlphaFoldDB" id="A0A2N8KXN0"/>
<evidence type="ECO:0000256" key="1">
    <source>
        <dbReference type="SAM" id="SignalP"/>
    </source>
</evidence>
<dbReference type="Pfam" id="PF00144">
    <property type="entry name" value="Beta-lactamase"/>
    <property type="match status" value="1"/>
</dbReference>
<feature type="chain" id="PRO_5014634050" description="Serine hydrolase" evidence="1">
    <location>
        <begin position="36"/>
        <end position="611"/>
    </location>
</feature>
<dbReference type="PANTHER" id="PTHR46825:SF15">
    <property type="entry name" value="BETA-LACTAMASE-RELATED DOMAIN-CONTAINING PROTEIN"/>
    <property type="match status" value="1"/>
</dbReference>
<keyword evidence="1" id="KW-0732">Signal</keyword>
<dbReference type="SUPFAM" id="SSF56601">
    <property type="entry name" value="beta-lactamase/transpeptidase-like"/>
    <property type="match status" value="1"/>
</dbReference>
<dbReference type="Gene3D" id="3.40.710.10">
    <property type="entry name" value="DD-peptidase/beta-lactamase superfamily"/>
    <property type="match status" value="1"/>
</dbReference>
<dbReference type="EMBL" id="POSP01000003">
    <property type="protein sequence ID" value="PND38152.1"/>
    <property type="molecule type" value="Genomic_DNA"/>
</dbReference>
<evidence type="ECO:0000259" key="3">
    <source>
        <dbReference type="Pfam" id="PF11954"/>
    </source>
</evidence>
<proteinExistence type="predicted"/>
<dbReference type="Proteomes" id="UP000235916">
    <property type="component" value="Unassembled WGS sequence"/>
</dbReference>
<keyword evidence="5" id="KW-1185">Reference proteome</keyword>
<dbReference type="InterPro" id="IPR001466">
    <property type="entry name" value="Beta-lactam-related"/>
</dbReference>
<dbReference type="InterPro" id="IPR050491">
    <property type="entry name" value="AmpC-like"/>
</dbReference>
<protein>
    <recommendedName>
        <fullName evidence="6">Serine hydrolase</fullName>
    </recommendedName>
</protein>
<evidence type="ECO:0008006" key="6">
    <source>
        <dbReference type="Google" id="ProtNLM"/>
    </source>
</evidence>
<feature type="domain" description="Beta-lactamase-related" evidence="2">
    <location>
        <begin position="57"/>
        <end position="374"/>
    </location>
</feature>
<dbReference type="Pfam" id="PF11954">
    <property type="entry name" value="DUF3471"/>
    <property type="match status" value="1"/>
</dbReference>
<reference evidence="4 5" key="1">
    <citation type="submission" date="2018-01" db="EMBL/GenBank/DDBJ databases">
        <title>Draft genome sequence of Paucibacter aquatile CR182 isolated from freshwater of the Nakdong River.</title>
        <authorList>
            <person name="Choi A."/>
            <person name="Chung E.J."/>
        </authorList>
    </citation>
    <scope>NUCLEOTIDE SEQUENCE [LARGE SCALE GENOMIC DNA]</scope>
    <source>
        <strain evidence="4 5">CR182</strain>
    </source>
</reference>
<name>A0A2N8KXN0_9BURK</name>
<organism evidence="4 5">
    <name type="scientific">Kinneretia aquatilis</name>
    <dbReference type="NCBI Taxonomy" id="2070761"/>
    <lineage>
        <taxon>Bacteria</taxon>
        <taxon>Pseudomonadati</taxon>
        <taxon>Pseudomonadota</taxon>
        <taxon>Betaproteobacteria</taxon>
        <taxon>Burkholderiales</taxon>
        <taxon>Sphaerotilaceae</taxon>
        <taxon>Roseateles</taxon>
    </lineage>
</organism>
<dbReference type="InterPro" id="IPR021860">
    <property type="entry name" value="Peptidase_S12_Pab87-rel_C"/>
</dbReference>
<accession>A0A2N8KXN0</accession>
<dbReference type="OrthoDB" id="9801061at2"/>
<dbReference type="PANTHER" id="PTHR46825">
    <property type="entry name" value="D-ALANYL-D-ALANINE-CARBOXYPEPTIDASE/ENDOPEPTIDASE AMPH"/>
    <property type="match status" value="1"/>
</dbReference>
<evidence type="ECO:0000313" key="4">
    <source>
        <dbReference type="EMBL" id="PND38152.1"/>
    </source>
</evidence>
<dbReference type="Gene3D" id="2.40.128.600">
    <property type="match status" value="1"/>
</dbReference>